<feature type="domain" description="Protein kinase" evidence="2">
    <location>
        <begin position="79"/>
        <end position="391"/>
    </location>
</feature>
<dbReference type="PANTHER" id="PTHR24348:SF71">
    <property type="entry name" value="PROTEIN KINASE DOMAIN-CONTAINING PROTEIN"/>
    <property type="match status" value="1"/>
</dbReference>
<dbReference type="Gene3D" id="1.10.510.10">
    <property type="entry name" value="Transferase(Phosphotransferase) domain 1"/>
    <property type="match status" value="1"/>
</dbReference>
<keyword evidence="4" id="KW-1185">Reference proteome</keyword>
<dbReference type="GO" id="GO:0005524">
    <property type="term" value="F:ATP binding"/>
    <property type="evidence" value="ECO:0007669"/>
    <property type="project" value="InterPro"/>
</dbReference>
<evidence type="ECO:0000259" key="2">
    <source>
        <dbReference type="PROSITE" id="PS50011"/>
    </source>
</evidence>
<dbReference type="GO" id="GO:0005737">
    <property type="term" value="C:cytoplasm"/>
    <property type="evidence" value="ECO:0007669"/>
    <property type="project" value="TreeGrafter"/>
</dbReference>
<keyword evidence="3" id="KW-0808">Transferase</keyword>
<sequence length="417" mass="46385">MVRYFLIAVSSSLVLLFRTLLVIGDDAAGKSANAAGLVSEFVLENAPFNVGIVSGNRELIVARGKRGIPEVLTPDDFQQEGNDPIGVVSTAAVYKAMRIDATDGQLYAMKVLIMDPAIPGFSDNRTAIKKHEVEVVKYVKEHRNTSPFIVKFWAIGPLNTWPLKGRDGNAGVTQDGIVMELLSEISLYKFLENHGRLSEDLSCFFAYQILKALTYLHSVQNQGRKRIIVVLRDLSPANVVFEKVNGKGEVNGMLKLIDFGLSLVGDASDKQKFFKEVEEVRKLVENYGAPGYKPPEVLLKKNIGRKTDIWAAGAIIYRMVVGYPPHTTVTPREDQSKPPRVITDTEKIENGTEVPLSKAMSEDLKILLTALLQSKSNNRPSAEQALRYKWFTNRAKILNKLENKSVDFTNFVKDQLS</sequence>
<evidence type="ECO:0000313" key="4">
    <source>
        <dbReference type="Proteomes" id="UP001201812"/>
    </source>
</evidence>
<dbReference type="GO" id="GO:0004674">
    <property type="term" value="F:protein serine/threonine kinase activity"/>
    <property type="evidence" value="ECO:0007669"/>
    <property type="project" value="InterPro"/>
</dbReference>
<evidence type="ECO:0000256" key="1">
    <source>
        <dbReference type="SAM" id="SignalP"/>
    </source>
</evidence>
<gene>
    <name evidence="3" type="ORF">DdX_18116</name>
</gene>
<evidence type="ECO:0000313" key="3">
    <source>
        <dbReference type="EMBL" id="KAI1698070.1"/>
    </source>
</evidence>
<proteinExistence type="predicted"/>
<reference evidence="3" key="1">
    <citation type="submission" date="2022-01" db="EMBL/GenBank/DDBJ databases">
        <title>Genome Sequence Resource for Two Populations of Ditylenchus destructor, the Migratory Endoparasitic Phytonematode.</title>
        <authorList>
            <person name="Zhang H."/>
            <person name="Lin R."/>
            <person name="Xie B."/>
        </authorList>
    </citation>
    <scope>NUCLEOTIDE SEQUENCE</scope>
    <source>
        <strain evidence="3">BazhouSP</strain>
    </source>
</reference>
<dbReference type="AlphaFoldDB" id="A0AAD4QYK4"/>
<dbReference type="GO" id="GO:0010506">
    <property type="term" value="P:regulation of autophagy"/>
    <property type="evidence" value="ECO:0007669"/>
    <property type="project" value="InterPro"/>
</dbReference>
<feature type="chain" id="PRO_5042140510" evidence="1">
    <location>
        <begin position="25"/>
        <end position="417"/>
    </location>
</feature>
<keyword evidence="1" id="KW-0732">Signal</keyword>
<comment type="caution">
    <text evidence="3">The sequence shown here is derived from an EMBL/GenBank/DDBJ whole genome shotgun (WGS) entry which is preliminary data.</text>
</comment>
<protein>
    <submittedName>
        <fullName evidence="3">Protein kinase domain-containing protein</fullName>
    </submittedName>
</protein>
<organism evidence="3 4">
    <name type="scientific">Ditylenchus destructor</name>
    <dbReference type="NCBI Taxonomy" id="166010"/>
    <lineage>
        <taxon>Eukaryota</taxon>
        <taxon>Metazoa</taxon>
        <taxon>Ecdysozoa</taxon>
        <taxon>Nematoda</taxon>
        <taxon>Chromadorea</taxon>
        <taxon>Rhabditida</taxon>
        <taxon>Tylenchina</taxon>
        <taxon>Tylenchomorpha</taxon>
        <taxon>Sphaerularioidea</taxon>
        <taxon>Anguinidae</taxon>
        <taxon>Anguininae</taxon>
        <taxon>Ditylenchus</taxon>
    </lineage>
</organism>
<dbReference type="Pfam" id="PF00069">
    <property type="entry name" value="Pkinase"/>
    <property type="match status" value="1"/>
</dbReference>
<feature type="signal peptide" evidence="1">
    <location>
        <begin position="1"/>
        <end position="24"/>
    </location>
</feature>
<dbReference type="InterPro" id="IPR045269">
    <property type="entry name" value="Atg1-like"/>
</dbReference>
<dbReference type="SUPFAM" id="SSF56112">
    <property type="entry name" value="Protein kinase-like (PK-like)"/>
    <property type="match status" value="1"/>
</dbReference>
<dbReference type="PROSITE" id="PS50011">
    <property type="entry name" value="PROTEIN_KINASE_DOM"/>
    <property type="match status" value="1"/>
</dbReference>
<accession>A0AAD4QYK4</accession>
<dbReference type="PANTHER" id="PTHR24348">
    <property type="entry name" value="SERINE/THREONINE-PROTEIN KINASE UNC-51-RELATED"/>
    <property type="match status" value="1"/>
</dbReference>
<dbReference type="Proteomes" id="UP001201812">
    <property type="component" value="Unassembled WGS sequence"/>
</dbReference>
<dbReference type="EMBL" id="JAKKPZ010000236">
    <property type="protein sequence ID" value="KAI1698070.1"/>
    <property type="molecule type" value="Genomic_DNA"/>
</dbReference>
<keyword evidence="3" id="KW-0418">Kinase</keyword>
<dbReference type="InterPro" id="IPR000719">
    <property type="entry name" value="Prot_kinase_dom"/>
</dbReference>
<name>A0AAD4QYK4_9BILA</name>
<dbReference type="GO" id="GO:0006914">
    <property type="term" value="P:autophagy"/>
    <property type="evidence" value="ECO:0007669"/>
    <property type="project" value="UniProtKB-ARBA"/>
</dbReference>
<dbReference type="InterPro" id="IPR011009">
    <property type="entry name" value="Kinase-like_dom_sf"/>
</dbReference>